<feature type="chain" id="PRO_5023050848" evidence="2">
    <location>
        <begin position="20"/>
        <end position="170"/>
    </location>
</feature>
<dbReference type="Proteomes" id="UP000325440">
    <property type="component" value="Unassembled WGS sequence"/>
</dbReference>
<dbReference type="EMBL" id="CABPRJ010000544">
    <property type="protein sequence ID" value="VVC30859.1"/>
    <property type="molecule type" value="Genomic_DNA"/>
</dbReference>
<reference evidence="3 4" key="1">
    <citation type="submission" date="2019-08" db="EMBL/GenBank/DDBJ databases">
        <authorList>
            <person name="Alioto T."/>
            <person name="Alioto T."/>
            <person name="Gomez Garrido J."/>
        </authorList>
    </citation>
    <scope>NUCLEOTIDE SEQUENCE [LARGE SCALE GENOMIC DNA]</scope>
</reference>
<feature type="region of interest" description="Disordered" evidence="1">
    <location>
        <begin position="28"/>
        <end position="52"/>
    </location>
</feature>
<proteinExistence type="predicted"/>
<evidence type="ECO:0000256" key="2">
    <source>
        <dbReference type="SAM" id="SignalP"/>
    </source>
</evidence>
<keyword evidence="4" id="KW-1185">Reference proteome</keyword>
<organism evidence="3 4">
    <name type="scientific">Cinara cedri</name>
    <dbReference type="NCBI Taxonomy" id="506608"/>
    <lineage>
        <taxon>Eukaryota</taxon>
        <taxon>Metazoa</taxon>
        <taxon>Ecdysozoa</taxon>
        <taxon>Arthropoda</taxon>
        <taxon>Hexapoda</taxon>
        <taxon>Insecta</taxon>
        <taxon>Pterygota</taxon>
        <taxon>Neoptera</taxon>
        <taxon>Paraneoptera</taxon>
        <taxon>Hemiptera</taxon>
        <taxon>Sternorrhyncha</taxon>
        <taxon>Aphidomorpha</taxon>
        <taxon>Aphidoidea</taxon>
        <taxon>Aphididae</taxon>
        <taxon>Lachninae</taxon>
        <taxon>Cinara</taxon>
    </lineage>
</organism>
<name>A0A5E4MFE2_9HEMI</name>
<evidence type="ECO:0000313" key="3">
    <source>
        <dbReference type="EMBL" id="VVC30859.1"/>
    </source>
</evidence>
<protein>
    <submittedName>
        <fullName evidence="3">Uncharacterized protein</fullName>
    </submittedName>
</protein>
<sequence>MTNHRYPCSLLLLVTAVAAVNVRISAREVSRTPGNATGAAEKTPDDQNSKAAADRLRDRMIRLTSERSNAVAALTIAQQREYMLALLEREKYECLHATTDKMRRLVHGMRQADDGAYQETCDRRQTAAVTARPLGRSGRRLHVCRQLLAAAEVGLTRIETDRQLRHAGGP</sequence>
<accession>A0A5E4MFE2</accession>
<dbReference type="AlphaFoldDB" id="A0A5E4MFE2"/>
<evidence type="ECO:0000256" key="1">
    <source>
        <dbReference type="SAM" id="MobiDB-lite"/>
    </source>
</evidence>
<feature type="compositionally biased region" description="Basic and acidic residues" evidence="1">
    <location>
        <begin position="42"/>
        <end position="52"/>
    </location>
</feature>
<evidence type="ECO:0000313" key="4">
    <source>
        <dbReference type="Proteomes" id="UP000325440"/>
    </source>
</evidence>
<gene>
    <name evidence="3" type="ORF">CINCED_3A019256</name>
</gene>
<feature type="signal peptide" evidence="2">
    <location>
        <begin position="1"/>
        <end position="19"/>
    </location>
</feature>
<keyword evidence="2" id="KW-0732">Signal</keyword>